<comment type="similarity">
    <text evidence="1">Belongs to the AIM24 family.</text>
</comment>
<dbReference type="GO" id="GO:0005739">
    <property type="term" value="C:mitochondrion"/>
    <property type="evidence" value="ECO:0007669"/>
    <property type="project" value="UniProtKB-SubCell"/>
</dbReference>
<dbReference type="Gene3D" id="3.60.160.10">
    <property type="entry name" value="Mitochondrial biogenesis AIM24"/>
    <property type="match status" value="1"/>
</dbReference>
<dbReference type="InterPro" id="IPR002838">
    <property type="entry name" value="AIM24"/>
</dbReference>
<evidence type="ECO:0000256" key="2">
    <source>
        <dbReference type="SAM" id="MobiDB-lite"/>
    </source>
</evidence>
<dbReference type="GeneID" id="43636060"/>
<dbReference type="AlphaFoldDB" id="A0A5N6SJX5"/>
<dbReference type="Proteomes" id="UP000325672">
    <property type="component" value="Unassembled WGS sequence"/>
</dbReference>
<comment type="subcellular location">
    <subcellularLocation>
        <location evidence="1">Mitochondrion</location>
    </subcellularLocation>
</comment>
<dbReference type="EMBL" id="ML743606">
    <property type="protein sequence ID" value="KAE8134187.1"/>
    <property type="molecule type" value="Genomic_DNA"/>
</dbReference>
<dbReference type="PANTHER" id="PTHR43657">
    <property type="entry name" value="TRYPTOPHAN RNA-BINDING ATTENUATOR PROTEIN-LIKE PROTEIN"/>
    <property type="match status" value="1"/>
</dbReference>
<dbReference type="RefSeq" id="XP_031910250.1">
    <property type="nucleotide sequence ID" value="XM_032051850.1"/>
</dbReference>
<feature type="compositionally biased region" description="Pro residues" evidence="2">
    <location>
        <begin position="16"/>
        <end position="27"/>
    </location>
</feature>
<reference evidence="3 4" key="1">
    <citation type="submission" date="2019-04" db="EMBL/GenBank/DDBJ databases">
        <title>Friends and foes A comparative genomics study of 23 Aspergillus species from section Flavi.</title>
        <authorList>
            <consortium name="DOE Joint Genome Institute"/>
            <person name="Kjaerbolling I."/>
            <person name="Vesth T."/>
            <person name="Frisvad J.C."/>
            <person name="Nybo J.L."/>
            <person name="Theobald S."/>
            <person name="Kildgaard S."/>
            <person name="Isbrandt T."/>
            <person name="Kuo A."/>
            <person name="Sato A."/>
            <person name="Lyhne E.K."/>
            <person name="Kogle M.E."/>
            <person name="Wiebenga A."/>
            <person name="Kun R.S."/>
            <person name="Lubbers R.J."/>
            <person name="Makela M.R."/>
            <person name="Barry K."/>
            <person name="Chovatia M."/>
            <person name="Clum A."/>
            <person name="Daum C."/>
            <person name="Haridas S."/>
            <person name="He G."/>
            <person name="LaButti K."/>
            <person name="Lipzen A."/>
            <person name="Mondo S."/>
            <person name="Riley R."/>
            <person name="Salamov A."/>
            <person name="Simmons B.A."/>
            <person name="Magnuson J.K."/>
            <person name="Henrissat B."/>
            <person name="Mortensen U.H."/>
            <person name="Larsen T.O."/>
            <person name="Devries R.P."/>
            <person name="Grigoriev I.V."/>
            <person name="Machida M."/>
            <person name="Baker S.E."/>
            <person name="Andersen M.R."/>
        </authorList>
    </citation>
    <scope>NUCLEOTIDE SEQUENCE [LARGE SCALE GENOMIC DNA]</scope>
    <source>
        <strain evidence="3 4">CBS 117625</strain>
    </source>
</reference>
<dbReference type="OrthoDB" id="1705416at2759"/>
<dbReference type="InterPro" id="IPR036983">
    <property type="entry name" value="AIM24_sf"/>
</dbReference>
<evidence type="ECO:0000313" key="4">
    <source>
        <dbReference type="Proteomes" id="UP000325672"/>
    </source>
</evidence>
<dbReference type="InterPro" id="IPR016031">
    <property type="entry name" value="Trp_RNA-bd_attenuator-like_dom"/>
</dbReference>
<evidence type="ECO:0000256" key="1">
    <source>
        <dbReference type="RuleBase" id="RU363045"/>
    </source>
</evidence>
<dbReference type="Pfam" id="PF01987">
    <property type="entry name" value="AIM24"/>
    <property type="match status" value="1"/>
</dbReference>
<dbReference type="SUPFAM" id="SSF51219">
    <property type="entry name" value="TRAP-like"/>
    <property type="match status" value="1"/>
</dbReference>
<accession>A0A5N6SJX5</accession>
<proteinExistence type="inferred from homology"/>
<name>A0A5N6SJX5_ASPPS</name>
<protein>
    <recommendedName>
        <fullName evidence="1">Altered inheritance of mitochondria protein 24, mitochondrial</fullName>
    </recommendedName>
</protein>
<keyword evidence="1" id="KW-0496">Mitochondrion</keyword>
<keyword evidence="4" id="KW-1185">Reference proteome</keyword>
<dbReference type="NCBIfam" id="TIGR00266">
    <property type="entry name" value="TIGR00266 family protein"/>
    <property type="match status" value="1"/>
</dbReference>
<sequence length="310" mass="32888">MGDIALQANVQSTSDFPPPTFNFPPPQRQQTAPAVSPPSIEVNAAAYAANSEVNNLYRSDSVSPPLSSTPPALPVAVQPQLANPLPASNQDEVGTFNGGSFRISHRDTNSVLTLQLAMGCPIEAKPGVMIAMSGNISLRGGAKFSFMKMLAGSMTFSTYTGPGELLLAPPFLGDIIVLRLNGDETWKVGKDGFLAATAGIEKDYKSQGLTKAVFSGEGFIIYHMSGVGLLWLQSFGAVIRKDIAEGESYLVDNGYLVAWNCKYKMTRAASGGMWSTYSSAEGLACKFEGPGTVYLQTRNIGAFAAHISTK</sequence>
<feature type="region of interest" description="Disordered" evidence="2">
    <location>
        <begin position="1"/>
        <end position="36"/>
    </location>
</feature>
<dbReference type="PANTHER" id="PTHR43657:SF1">
    <property type="entry name" value="ALTERED INHERITANCE OF MITOCHONDRIA PROTEIN 24, MITOCHONDRIAL"/>
    <property type="match status" value="1"/>
</dbReference>
<organism evidence="3 4">
    <name type="scientific">Aspergillus pseudotamarii</name>
    <dbReference type="NCBI Taxonomy" id="132259"/>
    <lineage>
        <taxon>Eukaryota</taxon>
        <taxon>Fungi</taxon>
        <taxon>Dikarya</taxon>
        <taxon>Ascomycota</taxon>
        <taxon>Pezizomycotina</taxon>
        <taxon>Eurotiomycetes</taxon>
        <taxon>Eurotiomycetidae</taxon>
        <taxon>Eurotiales</taxon>
        <taxon>Aspergillaceae</taxon>
        <taxon>Aspergillus</taxon>
        <taxon>Aspergillus subgen. Circumdati</taxon>
    </lineage>
</organism>
<gene>
    <name evidence="3" type="ORF">BDV38DRAFT_164917</name>
</gene>
<evidence type="ECO:0000313" key="3">
    <source>
        <dbReference type="EMBL" id="KAE8134187.1"/>
    </source>
</evidence>